<evidence type="ECO:0000313" key="4">
    <source>
        <dbReference type="Proteomes" id="UP000319817"/>
    </source>
</evidence>
<feature type="domain" description="Putative regulatory protein FmdB zinc ribbon" evidence="2">
    <location>
        <begin position="1"/>
        <end position="42"/>
    </location>
</feature>
<gene>
    <name evidence="3" type="ORF">K239x_12600</name>
</gene>
<name>A0A517NQB4_9BACT</name>
<organism evidence="3 4">
    <name type="scientific">Stieleria marina</name>
    <dbReference type="NCBI Taxonomy" id="1930275"/>
    <lineage>
        <taxon>Bacteria</taxon>
        <taxon>Pseudomonadati</taxon>
        <taxon>Planctomycetota</taxon>
        <taxon>Planctomycetia</taxon>
        <taxon>Pirellulales</taxon>
        <taxon>Pirellulaceae</taxon>
        <taxon>Stieleria</taxon>
    </lineage>
</organism>
<dbReference type="InterPro" id="IPR013429">
    <property type="entry name" value="Regulatory_FmdB_Zinc_ribbon"/>
</dbReference>
<dbReference type="AlphaFoldDB" id="A0A517NQB4"/>
<keyword evidence="4" id="KW-1185">Reference proteome</keyword>
<dbReference type="PANTHER" id="PTHR34404:SF2">
    <property type="entry name" value="CONSERVED SERINE RICH PROTEIN"/>
    <property type="match status" value="1"/>
</dbReference>
<evidence type="ECO:0000259" key="2">
    <source>
        <dbReference type="SMART" id="SM00834"/>
    </source>
</evidence>
<accession>A0A517NQB4</accession>
<evidence type="ECO:0000256" key="1">
    <source>
        <dbReference type="SAM" id="MobiDB-lite"/>
    </source>
</evidence>
<protein>
    <submittedName>
        <fullName evidence="3">Zinc ribbon domain protein</fullName>
    </submittedName>
</protein>
<dbReference type="SMART" id="SM00834">
    <property type="entry name" value="CxxC_CXXC_SSSS"/>
    <property type="match status" value="1"/>
</dbReference>
<dbReference type="NCBIfam" id="TIGR02605">
    <property type="entry name" value="CxxC_CxxC_SSSS"/>
    <property type="match status" value="1"/>
</dbReference>
<dbReference type="RefSeq" id="WP_145416894.1">
    <property type="nucleotide sequence ID" value="NZ_CP036526.1"/>
</dbReference>
<sequence length="100" mass="11174">MPTYDYECEACGHALEIFQGINDLVKKKCPECKKNKLKRQFGTGAAIVFKGSGFYQTDYRSEGYKQAAKKDSESKSEKKSDSKKSDAKSSDPKSSKKKSD</sequence>
<feature type="region of interest" description="Disordered" evidence="1">
    <location>
        <begin position="65"/>
        <end position="100"/>
    </location>
</feature>
<dbReference type="Pfam" id="PF09723">
    <property type="entry name" value="Zn_ribbon_8"/>
    <property type="match status" value="1"/>
</dbReference>
<dbReference type="Proteomes" id="UP000319817">
    <property type="component" value="Chromosome"/>
</dbReference>
<evidence type="ECO:0000313" key="3">
    <source>
        <dbReference type="EMBL" id="QDT09314.1"/>
    </source>
</evidence>
<dbReference type="EMBL" id="CP036526">
    <property type="protein sequence ID" value="QDT09314.1"/>
    <property type="molecule type" value="Genomic_DNA"/>
</dbReference>
<reference evidence="3 4" key="1">
    <citation type="submission" date="2019-02" db="EMBL/GenBank/DDBJ databases">
        <title>Deep-cultivation of Planctomycetes and their phenomic and genomic characterization uncovers novel biology.</title>
        <authorList>
            <person name="Wiegand S."/>
            <person name="Jogler M."/>
            <person name="Boedeker C."/>
            <person name="Pinto D."/>
            <person name="Vollmers J."/>
            <person name="Rivas-Marin E."/>
            <person name="Kohn T."/>
            <person name="Peeters S.H."/>
            <person name="Heuer A."/>
            <person name="Rast P."/>
            <person name="Oberbeckmann S."/>
            <person name="Bunk B."/>
            <person name="Jeske O."/>
            <person name="Meyerdierks A."/>
            <person name="Storesund J.E."/>
            <person name="Kallscheuer N."/>
            <person name="Luecker S."/>
            <person name="Lage O.M."/>
            <person name="Pohl T."/>
            <person name="Merkel B.J."/>
            <person name="Hornburger P."/>
            <person name="Mueller R.-W."/>
            <person name="Bruemmer F."/>
            <person name="Labrenz M."/>
            <person name="Spormann A.M."/>
            <person name="Op den Camp H."/>
            <person name="Overmann J."/>
            <person name="Amann R."/>
            <person name="Jetten M.S.M."/>
            <person name="Mascher T."/>
            <person name="Medema M.H."/>
            <person name="Devos D.P."/>
            <person name="Kaster A.-K."/>
            <person name="Ovreas L."/>
            <person name="Rohde M."/>
            <person name="Galperin M.Y."/>
            <person name="Jogler C."/>
        </authorList>
    </citation>
    <scope>NUCLEOTIDE SEQUENCE [LARGE SCALE GENOMIC DNA]</scope>
    <source>
        <strain evidence="3 4">K23_9</strain>
    </source>
</reference>
<dbReference type="PANTHER" id="PTHR34404">
    <property type="entry name" value="REGULATORY PROTEIN, FMDB FAMILY"/>
    <property type="match status" value="1"/>
</dbReference>
<proteinExistence type="predicted"/>